<keyword evidence="4 6" id="KW-0862">Zinc</keyword>
<comment type="similarity">
    <text evidence="6">Belongs to the peptidase M48 family.</text>
</comment>
<evidence type="ECO:0000313" key="10">
    <source>
        <dbReference type="Proteomes" id="UP000032232"/>
    </source>
</evidence>
<dbReference type="EMBL" id="JYFE01000068">
    <property type="protein sequence ID" value="KIT14689.1"/>
    <property type="molecule type" value="Genomic_DNA"/>
</dbReference>
<dbReference type="GO" id="GO:0046872">
    <property type="term" value="F:metal ion binding"/>
    <property type="evidence" value="ECO:0007669"/>
    <property type="project" value="UniProtKB-KW"/>
</dbReference>
<keyword evidence="7" id="KW-0732">Signal</keyword>
<evidence type="ECO:0000256" key="2">
    <source>
        <dbReference type="ARBA" id="ARBA00022723"/>
    </source>
</evidence>
<dbReference type="Proteomes" id="UP000032232">
    <property type="component" value="Unassembled WGS sequence"/>
</dbReference>
<dbReference type="RefSeq" id="WP_316243073.1">
    <property type="nucleotide sequence ID" value="NZ_JYFE01000068.1"/>
</dbReference>
<dbReference type="GO" id="GO:0051603">
    <property type="term" value="P:proteolysis involved in protein catabolic process"/>
    <property type="evidence" value="ECO:0007669"/>
    <property type="project" value="TreeGrafter"/>
</dbReference>
<dbReference type="GO" id="GO:0004222">
    <property type="term" value="F:metalloendopeptidase activity"/>
    <property type="evidence" value="ECO:0007669"/>
    <property type="project" value="InterPro"/>
</dbReference>
<keyword evidence="2" id="KW-0479">Metal-binding</keyword>
<dbReference type="InterPro" id="IPR051156">
    <property type="entry name" value="Mito/Outer_Membr_Metalloprot"/>
</dbReference>
<evidence type="ECO:0000256" key="5">
    <source>
        <dbReference type="ARBA" id="ARBA00023049"/>
    </source>
</evidence>
<comment type="caution">
    <text evidence="9">The sequence shown here is derived from an EMBL/GenBank/DDBJ whole genome shotgun (WGS) entry which is preliminary data.</text>
</comment>
<dbReference type="PATRIC" id="fig|935700.4.peg.3743"/>
<comment type="cofactor">
    <cofactor evidence="6">
        <name>Zn(2+)</name>
        <dbReference type="ChEBI" id="CHEBI:29105"/>
    </cofactor>
    <text evidence="6">Binds 1 zinc ion per subunit.</text>
</comment>
<evidence type="ECO:0000313" key="9">
    <source>
        <dbReference type="EMBL" id="KIT14689.1"/>
    </source>
</evidence>
<dbReference type="AlphaFoldDB" id="A0A0D1EAG5"/>
<keyword evidence="10" id="KW-1185">Reference proteome</keyword>
<reference evidence="9 10" key="1">
    <citation type="submission" date="2015-02" db="EMBL/GenBank/DDBJ databases">
        <title>Genome Sequence of Jannaschia aquimarina DSM28248, a member of the Roseobacter clade.</title>
        <authorList>
            <person name="Voget S."/>
            <person name="Daniel R."/>
        </authorList>
    </citation>
    <scope>NUCLEOTIDE SEQUENCE [LARGE SCALE GENOMIC DNA]</scope>
    <source>
        <strain evidence="9 10">GSW-M26</strain>
    </source>
</reference>
<evidence type="ECO:0000256" key="7">
    <source>
        <dbReference type="SAM" id="SignalP"/>
    </source>
</evidence>
<accession>A0A0D1EAG5</accession>
<feature type="chain" id="PRO_5002229767" evidence="7">
    <location>
        <begin position="20"/>
        <end position="154"/>
    </location>
</feature>
<name>A0A0D1EAG5_9RHOB</name>
<keyword evidence="1 6" id="KW-0645">Protease</keyword>
<dbReference type="InterPro" id="IPR001915">
    <property type="entry name" value="Peptidase_M48"/>
</dbReference>
<gene>
    <name evidence="9" type="primary">htpX</name>
    <name evidence="9" type="ORF">jaqu_36310</name>
</gene>
<proteinExistence type="inferred from homology"/>
<evidence type="ECO:0000256" key="6">
    <source>
        <dbReference type="RuleBase" id="RU003983"/>
    </source>
</evidence>
<feature type="signal peptide" evidence="7">
    <location>
        <begin position="1"/>
        <end position="19"/>
    </location>
</feature>
<dbReference type="PANTHER" id="PTHR22726">
    <property type="entry name" value="METALLOENDOPEPTIDASE OMA1"/>
    <property type="match status" value="1"/>
</dbReference>
<dbReference type="STRING" id="935700.jaqu_36310"/>
<dbReference type="Pfam" id="PF01435">
    <property type="entry name" value="Peptidase_M48"/>
    <property type="match status" value="1"/>
</dbReference>
<dbReference type="PANTHER" id="PTHR22726:SF1">
    <property type="entry name" value="METALLOENDOPEPTIDASE OMA1, MITOCHONDRIAL"/>
    <property type="match status" value="1"/>
</dbReference>
<evidence type="ECO:0000256" key="4">
    <source>
        <dbReference type="ARBA" id="ARBA00022833"/>
    </source>
</evidence>
<evidence type="ECO:0000259" key="8">
    <source>
        <dbReference type="Pfam" id="PF01435"/>
    </source>
</evidence>
<protein>
    <submittedName>
        <fullName evidence="9">HtpX protein</fullName>
    </submittedName>
</protein>
<organism evidence="9 10">
    <name type="scientific">Jannaschia aquimarina</name>
    <dbReference type="NCBI Taxonomy" id="935700"/>
    <lineage>
        <taxon>Bacteria</taxon>
        <taxon>Pseudomonadati</taxon>
        <taxon>Pseudomonadota</taxon>
        <taxon>Alphaproteobacteria</taxon>
        <taxon>Rhodobacterales</taxon>
        <taxon>Roseobacteraceae</taxon>
        <taxon>Jannaschia</taxon>
    </lineage>
</organism>
<evidence type="ECO:0000256" key="3">
    <source>
        <dbReference type="ARBA" id="ARBA00022801"/>
    </source>
</evidence>
<evidence type="ECO:0000256" key="1">
    <source>
        <dbReference type="ARBA" id="ARBA00022670"/>
    </source>
</evidence>
<feature type="domain" description="Peptidase M48" evidence="8">
    <location>
        <begin position="33"/>
        <end position="125"/>
    </location>
</feature>
<sequence>MRILIAALCFVAIAGTATARQTIIRDAEIEYALRQVAAPILRAAGLPSSVRIIVVRDDRMNAFVANSRTIFIHSGLLLRMEDAAMLQAVIAHEAAHIANGHLTRRATAVRGARNMAAIGLLLSAAGDWRRARGARRGGRHVVGGAALAFRAYEG</sequence>
<dbReference type="Gene3D" id="3.30.2010.10">
    <property type="entry name" value="Metalloproteases ('zincins'), catalytic domain"/>
    <property type="match status" value="1"/>
</dbReference>
<dbReference type="GO" id="GO:0016020">
    <property type="term" value="C:membrane"/>
    <property type="evidence" value="ECO:0007669"/>
    <property type="project" value="TreeGrafter"/>
</dbReference>
<keyword evidence="5 6" id="KW-0482">Metalloprotease</keyword>
<keyword evidence="3 6" id="KW-0378">Hydrolase</keyword>